<proteinExistence type="predicted"/>
<evidence type="ECO:0000313" key="3">
    <source>
        <dbReference type="EMBL" id="KCZ92094.1"/>
    </source>
</evidence>
<evidence type="ECO:0000256" key="1">
    <source>
        <dbReference type="SAM" id="Phobius"/>
    </source>
</evidence>
<sequence length="290" mass="32786">MSTADVKQLSDAELMRQEREIARRHIGKFPIVSVTWAFANLAVWLSLWPLVLTGTLSVWIAFPIACLNVMLCYLPSHEAQHDIIARPGDRLRWLNELVGHVSTIPLVLPYRVARLTHLEHHKHTNDPDLDPDYGTHASGPLAAIWNSIQSRQPGTESGPNAYAAALQRIGRPDVMLDAVFATLAFYVILFALAWSGFAIEAALLWWLPRHIGQTYIVYYLSWAPHHPGNLTGRYRNTRGFRAVLGNIGSMGMQYHIVHHLHPRIPLIRTPKAFHEMRAVLDARGCRIENL</sequence>
<dbReference type="Pfam" id="PF00487">
    <property type="entry name" value="FA_desaturase"/>
    <property type="match status" value="1"/>
</dbReference>
<dbReference type="GO" id="GO:0006629">
    <property type="term" value="P:lipid metabolic process"/>
    <property type="evidence" value="ECO:0007669"/>
    <property type="project" value="InterPro"/>
</dbReference>
<dbReference type="AlphaFoldDB" id="A0A059FN86"/>
<dbReference type="InterPro" id="IPR005804">
    <property type="entry name" value="FA_desaturase_dom"/>
</dbReference>
<dbReference type="eggNOG" id="COG3239">
    <property type="taxonomic scope" value="Bacteria"/>
</dbReference>
<feature type="transmembrane region" description="Helical" evidence="1">
    <location>
        <begin position="178"/>
        <end position="207"/>
    </location>
</feature>
<comment type="caution">
    <text evidence="3">The sequence shown here is derived from an EMBL/GenBank/DDBJ whole genome shotgun (WGS) entry which is preliminary data.</text>
</comment>
<keyword evidence="4" id="KW-1185">Reference proteome</keyword>
<keyword evidence="1" id="KW-1133">Transmembrane helix</keyword>
<keyword evidence="1" id="KW-0812">Transmembrane</keyword>
<reference evidence="3 4" key="1">
    <citation type="journal article" date="2014" name="Antonie Van Leeuwenhoek">
        <title>Hyphomonas beringensis sp. nov. and Hyphomonas chukchiensis sp. nov., isolated from surface seawater of the Bering Sea and Chukchi Sea.</title>
        <authorList>
            <person name="Li C."/>
            <person name="Lai Q."/>
            <person name="Li G."/>
            <person name="Dong C."/>
            <person name="Wang J."/>
            <person name="Liao Y."/>
            <person name="Shao Z."/>
        </authorList>
    </citation>
    <scope>NUCLEOTIDE SEQUENCE [LARGE SCALE GENOMIC DNA]</scope>
    <source>
        <strain evidence="3 4">MHS-2</strain>
    </source>
</reference>
<feature type="domain" description="Fatty acid desaturase" evidence="2">
    <location>
        <begin position="58"/>
        <end position="284"/>
    </location>
</feature>
<name>A0A059FN86_9PROT</name>
<feature type="transmembrane region" description="Helical" evidence="1">
    <location>
        <begin position="29"/>
        <end position="50"/>
    </location>
</feature>
<feature type="transmembrane region" description="Helical" evidence="1">
    <location>
        <begin position="56"/>
        <end position="74"/>
    </location>
</feature>
<protein>
    <submittedName>
        <fullName evidence="3">Fatty acid desaturase family protein</fullName>
    </submittedName>
</protein>
<accession>A0A059FN86</accession>
<evidence type="ECO:0000313" key="4">
    <source>
        <dbReference type="Proteomes" id="UP000025171"/>
    </source>
</evidence>
<keyword evidence="1" id="KW-0472">Membrane</keyword>
<dbReference type="EMBL" id="ARYK01000004">
    <property type="protein sequence ID" value="KCZ92094.1"/>
    <property type="molecule type" value="Genomic_DNA"/>
</dbReference>
<dbReference type="STRING" id="1280950.HJO_08669"/>
<evidence type="ECO:0000259" key="2">
    <source>
        <dbReference type="Pfam" id="PF00487"/>
    </source>
</evidence>
<dbReference type="Proteomes" id="UP000025171">
    <property type="component" value="Unassembled WGS sequence"/>
</dbReference>
<organism evidence="3 4">
    <name type="scientific">Hyphomonas johnsonii MHS-2</name>
    <dbReference type="NCBI Taxonomy" id="1280950"/>
    <lineage>
        <taxon>Bacteria</taxon>
        <taxon>Pseudomonadati</taxon>
        <taxon>Pseudomonadota</taxon>
        <taxon>Alphaproteobacteria</taxon>
        <taxon>Hyphomonadales</taxon>
        <taxon>Hyphomonadaceae</taxon>
        <taxon>Hyphomonas</taxon>
    </lineage>
</organism>
<dbReference type="PATRIC" id="fig|1280950.3.peg.1735"/>
<gene>
    <name evidence="3" type="ORF">HJO_08669</name>
</gene>
<dbReference type="RefSeq" id="WP_035616243.1">
    <property type="nucleotide sequence ID" value="NZ_ARYK01000004.1"/>
</dbReference>